<dbReference type="Pfam" id="PF10250">
    <property type="entry name" value="O-FucT"/>
    <property type="match status" value="1"/>
</dbReference>
<evidence type="ECO:0000256" key="4">
    <source>
        <dbReference type="ARBA" id="ARBA00023253"/>
    </source>
</evidence>
<dbReference type="InterPro" id="IPR019378">
    <property type="entry name" value="GDP-Fuc_O-FucTrfase"/>
</dbReference>
<evidence type="ECO:0000313" key="8">
    <source>
        <dbReference type="Proteomes" id="UP000237347"/>
    </source>
</evidence>
<dbReference type="Proteomes" id="UP000237347">
    <property type="component" value="Unassembled WGS sequence"/>
</dbReference>
<keyword evidence="3" id="KW-0808">Transferase</keyword>
<reference evidence="7 8" key="1">
    <citation type="journal article" date="2018" name="Sci. Data">
        <title>The draft genome sequence of cork oak.</title>
        <authorList>
            <person name="Ramos A.M."/>
            <person name="Usie A."/>
            <person name="Barbosa P."/>
            <person name="Barros P.M."/>
            <person name="Capote T."/>
            <person name="Chaves I."/>
            <person name="Simoes F."/>
            <person name="Abreu I."/>
            <person name="Carrasquinho I."/>
            <person name="Faro C."/>
            <person name="Guimaraes J.B."/>
            <person name="Mendonca D."/>
            <person name="Nobrega F."/>
            <person name="Rodrigues L."/>
            <person name="Saibo N.J.M."/>
            <person name="Varela M.C."/>
            <person name="Egas C."/>
            <person name="Matos J."/>
            <person name="Miguel C.M."/>
            <person name="Oliveira M.M."/>
            <person name="Ricardo C.P."/>
            <person name="Goncalves S."/>
        </authorList>
    </citation>
    <scope>NUCLEOTIDE SEQUENCE [LARGE SCALE GENOMIC DNA]</scope>
    <source>
        <strain evidence="8">cv. HL8</strain>
    </source>
</reference>
<proteinExistence type="inferred from homology"/>
<organism evidence="7 8">
    <name type="scientific">Quercus suber</name>
    <name type="common">Cork oak</name>
    <dbReference type="NCBI Taxonomy" id="58331"/>
    <lineage>
        <taxon>Eukaryota</taxon>
        <taxon>Viridiplantae</taxon>
        <taxon>Streptophyta</taxon>
        <taxon>Embryophyta</taxon>
        <taxon>Tracheophyta</taxon>
        <taxon>Spermatophyta</taxon>
        <taxon>Magnoliopsida</taxon>
        <taxon>eudicotyledons</taxon>
        <taxon>Gunneridae</taxon>
        <taxon>Pentapetalae</taxon>
        <taxon>rosids</taxon>
        <taxon>fabids</taxon>
        <taxon>Fagales</taxon>
        <taxon>Fagaceae</taxon>
        <taxon>Quercus</taxon>
    </lineage>
</organism>
<dbReference type="AlphaFoldDB" id="A0AAW0L0W1"/>
<keyword evidence="2" id="KW-0328">Glycosyltransferase</keyword>
<evidence type="ECO:0000256" key="2">
    <source>
        <dbReference type="ARBA" id="ARBA00022676"/>
    </source>
</evidence>
<evidence type="ECO:0000256" key="3">
    <source>
        <dbReference type="ARBA" id="ARBA00022679"/>
    </source>
</evidence>
<comment type="similarity">
    <text evidence="1">Belongs to the glycosyltransferase GT106 family.</text>
</comment>
<accession>A0AAW0L0W1</accession>
<dbReference type="InterPro" id="IPR052272">
    <property type="entry name" value="GT106_glycosyltransferase"/>
</dbReference>
<name>A0AAW0L0W1_QUESU</name>
<evidence type="ECO:0000256" key="5">
    <source>
        <dbReference type="ARBA" id="ARBA00023277"/>
    </source>
</evidence>
<dbReference type="PANTHER" id="PTHR31933">
    <property type="entry name" value="O-FUCOSYLTRANSFERASE 2-RELATED"/>
    <property type="match status" value="1"/>
</dbReference>
<sequence>MALYDLAGSHDGKFEDIFDVDHFIDYLKHDTVKNIPKYAPAQFYIDNVLPRIKEKKIMALKPFVNWLGYDNVPQEINRLRCRVNYHALKFLPEIEQMADSLASRMRNRTGSSNPFMYVKLVVKVSEQYSGSC</sequence>
<protein>
    <recommendedName>
        <fullName evidence="6">O-fucosyltransferase family protein</fullName>
    </recommendedName>
</protein>
<dbReference type="GO" id="GO:0006004">
    <property type="term" value="P:fucose metabolic process"/>
    <property type="evidence" value="ECO:0007669"/>
    <property type="project" value="UniProtKB-KW"/>
</dbReference>
<evidence type="ECO:0000313" key="7">
    <source>
        <dbReference type="EMBL" id="KAK7844987.1"/>
    </source>
</evidence>
<dbReference type="GO" id="GO:0016757">
    <property type="term" value="F:glycosyltransferase activity"/>
    <property type="evidence" value="ECO:0007669"/>
    <property type="project" value="UniProtKB-KW"/>
</dbReference>
<comment type="caution">
    <text evidence="7">The sequence shown here is derived from an EMBL/GenBank/DDBJ whole genome shotgun (WGS) entry which is preliminary data.</text>
</comment>
<keyword evidence="8" id="KW-1185">Reference proteome</keyword>
<keyword evidence="4" id="KW-0294">Fucose metabolism</keyword>
<evidence type="ECO:0000256" key="1">
    <source>
        <dbReference type="ARBA" id="ARBA00007737"/>
    </source>
</evidence>
<evidence type="ECO:0000256" key="6">
    <source>
        <dbReference type="ARBA" id="ARBA00030350"/>
    </source>
</evidence>
<gene>
    <name evidence="7" type="primary">PAGR_7</name>
    <name evidence="7" type="ORF">CFP56_010127</name>
</gene>
<dbReference type="EMBL" id="PKMF04000177">
    <property type="protein sequence ID" value="KAK7844987.1"/>
    <property type="molecule type" value="Genomic_DNA"/>
</dbReference>
<dbReference type="PANTHER" id="PTHR31933:SF1">
    <property type="entry name" value="PROTEIN PECTIC ARABINOGALACTAN SYNTHESIS-RELATED"/>
    <property type="match status" value="1"/>
</dbReference>
<keyword evidence="5" id="KW-0119">Carbohydrate metabolism</keyword>